<dbReference type="Gene3D" id="1.20.1250.20">
    <property type="entry name" value="MFS general substrate transporter like domains"/>
    <property type="match status" value="1"/>
</dbReference>
<feature type="transmembrane region" description="Helical" evidence="1">
    <location>
        <begin position="111"/>
        <end position="130"/>
    </location>
</feature>
<feature type="transmembrane region" description="Helical" evidence="1">
    <location>
        <begin position="20"/>
        <end position="41"/>
    </location>
</feature>
<keyword evidence="1" id="KW-0472">Membrane</keyword>
<sequence length="203" mass="21589">MPPFDLQHTSTEDEKGGYHLLASLLLVPLACAAVIAGWVLYAMLAIAAGEGYPDALPTSTFALPIAIGAVVMWPAYGLSKHMHACWLIQALLALQSIALAWLGAAQQPWEFVVVALGLGIVGGVISASVAHIRERTPQHWGGLVVGLHVALLAGGGLSWLLVPMVSQAYGWRVTAWSLMLPVAIVMLLLWLFVDPAEIRAASR</sequence>
<dbReference type="EMBL" id="JAMJPJ010000048">
    <property type="protein sequence ID" value="MCL7931643.1"/>
    <property type="molecule type" value="Genomic_DNA"/>
</dbReference>
<feature type="transmembrane region" description="Helical" evidence="1">
    <location>
        <begin position="61"/>
        <end position="78"/>
    </location>
</feature>
<evidence type="ECO:0000313" key="3">
    <source>
        <dbReference type="Proteomes" id="UP001165308"/>
    </source>
</evidence>
<dbReference type="SUPFAM" id="SSF103473">
    <property type="entry name" value="MFS general substrate transporter"/>
    <property type="match status" value="1"/>
</dbReference>
<evidence type="ECO:0000313" key="2">
    <source>
        <dbReference type="EMBL" id="MCL7931643.1"/>
    </source>
</evidence>
<accession>A0ABT0SUY3</accession>
<feature type="transmembrane region" description="Helical" evidence="1">
    <location>
        <begin position="142"/>
        <end position="162"/>
    </location>
</feature>
<comment type="caution">
    <text evidence="2">The sequence shown here is derived from an EMBL/GenBank/DDBJ whole genome shotgun (WGS) entry which is preliminary data.</text>
</comment>
<proteinExistence type="predicted"/>
<dbReference type="Proteomes" id="UP001165308">
    <property type="component" value="Unassembled WGS sequence"/>
</dbReference>
<gene>
    <name evidence="2" type="ORF">M8006_16930</name>
</gene>
<evidence type="ECO:0000256" key="1">
    <source>
        <dbReference type="SAM" id="Phobius"/>
    </source>
</evidence>
<feature type="transmembrane region" description="Helical" evidence="1">
    <location>
        <begin position="85"/>
        <end position="105"/>
    </location>
</feature>
<reference evidence="2" key="1">
    <citation type="submission" date="2022-05" db="EMBL/GenBank/DDBJ databases">
        <title>Halomonas geminus sp. nov. and Halomonas llamarensis sp. nov. isolated from high-altitude salars of the Atacama Desert.</title>
        <authorList>
            <person name="Hintersatz C."/>
            <person name="Rojas L.A."/>
            <person name="Wei T.-S."/>
            <person name="Kutschke S."/>
            <person name="Lehmann F."/>
            <person name="Jain R."/>
            <person name="Pollmann K."/>
        </authorList>
    </citation>
    <scope>NUCLEOTIDE SEQUENCE</scope>
    <source>
        <strain evidence="2">ATCHA</strain>
    </source>
</reference>
<protein>
    <recommendedName>
        <fullName evidence="4">MFS transporter</fullName>
    </recommendedName>
</protein>
<keyword evidence="1" id="KW-0812">Transmembrane</keyword>
<organism evidence="2 3">
    <name type="scientific">Halomonas llamarensis</name>
    <dbReference type="NCBI Taxonomy" id="2945104"/>
    <lineage>
        <taxon>Bacteria</taxon>
        <taxon>Pseudomonadati</taxon>
        <taxon>Pseudomonadota</taxon>
        <taxon>Gammaproteobacteria</taxon>
        <taxon>Oceanospirillales</taxon>
        <taxon>Halomonadaceae</taxon>
        <taxon>Halomonas</taxon>
    </lineage>
</organism>
<keyword evidence="3" id="KW-1185">Reference proteome</keyword>
<keyword evidence="1" id="KW-1133">Transmembrane helix</keyword>
<name>A0ABT0SUY3_9GAMM</name>
<feature type="transmembrane region" description="Helical" evidence="1">
    <location>
        <begin position="174"/>
        <end position="193"/>
    </location>
</feature>
<dbReference type="RefSeq" id="WP_250084289.1">
    <property type="nucleotide sequence ID" value="NZ_JAMJPJ010000048.1"/>
</dbReference>
<dbReference type="InterPro" id="IPR036259">
    <property type="entry name" value="MFS_trans_sf"/>
</dbReference>
<evidence type="ECO:0008006" key="4">
    <source>
        <dbReference type="Google" id="ProtNLM"/>
    </source>
</evidence>